<comment type="caution">
    <text evidence="4">The sequence shown here is derived from an EMBL/GenBank/DDBJ whole genome shotgun (WGS) entry which is preliminary data.</text>
</comment>
<dbReference type="PROSITE" id="PS51257">
    <property type="entry name" value="PROKAR_LIPOPROTEIN"/>
    <property type="match status" value="1"/>
</dbReference>
<feature type="compositionally biased region" description="Pro residues" evidence="2">
    <location>
        <begin position="793"/>
        <end position="824"/>
    </location>
</feature>
<dbReference type="InterPro" id="IPR011042">
    <property type="entry name" value="6-blade_b-propeller_TolB-like"/>
</dbReference>
<dbReference type="SUPFAM" id="SSF82171">
    <property type="entry name" value="DPP6 N-terminal domain-like"/>
    <property type="match status" value="1"/>
</dbReference>
<feature type="domain" description="DUF11" evidence="3">
    <location>
        <begin position="688"/>
        <end position="787"/>
    </location>
</feature>
<dbReference type="PANTHER" id="PTHR36842:SF1">
    <property type="entry name" value="PROTEIN TOLB"/>
    <property type="match status" value="1"/>
</dbReference>
<feature type="domain" description="DUF11" evidence="3">
    <location>
        <begin position="831"/>
        <end position="930"/>
    </location>
</feature>
<reference evidence="5" key="1">
    <citation type="journal article" date="2019" name="Int. J. Syst. Evol. Microbiol.">
        <title>The Global Catalogue of Microorganisms (GCM) 10K type strain sequencing project: providing services to taxonomists for standard genome sequencing and annotation.</title>
        <authorList>
            <consortium name="The Broad Institute Genomics Platform"/>
            <consortium name="The Broad Institute Genome Sequencing Center for Infectious Disease"/>
            <person name="Wu L."/>
            <person name="Ma J."/>
        </authorList>
    </citation>
    <scope>NUCLEOTIDE SEQUENCE [LARGE SCALE GENOMIC DNA]</scope>
    <source>
        <strain evidence="5">CGMCC 4.7643</strain>
    </source>
</reference>
<organism evidence="4 5">
    <name type="scientific">Amycolatopsis samaneae</name>
    <dbReference type="NCBI Taxonomy" id="664691"/>
    <lineage>
        <taxon>Bacteria</taxon>
        <taxon>Bacillati</taxon>
        <taxon>Actinomycetota</taxon>
        <taxon>Actinomycetes</taxon>
        <taxon>Pseudonocardiales</taxon>
        <taxon>Pseudonocardiaceae</taxon>
        <taxon>Amycolatopsis</taxon>
    </lineage>
</organism>
<feature type="region of interest" description="Disordered" evidence="2">
    <location>
        <begin position="488"/>
        <end position="513"/>
    </location>
</feature>
<feature type="region of interest" description="Disordered" evidence="2">
    <location>
        <begin position="454"/>
        <end position="474"/>
    </location>
</feature>
<dbReference type="Pfam" id="PF01345">
    <property type="entry name" value="DUF11"/>
    <property type="match status" value="2"/>
</dbReference>
<dbReference type="Pfam" id="PF07676">
    <property type="entry name" value="PD40"/>
    <property type="match status" value="7"/>
</dbReference>
<feature type="compositionally biased region" description="Low complexity" evidence="2">
    <location>
        <begin position="459"/>
        <end position="474"/>
    </location>
</feature>
<feature type="region of interest" description="Disordered" evidence="2">
    <location>
        <begin position="770"/>
        <end position="833"/>
    </location>
</feature>
<dbReference type="RefSeq" id="WP_345386564.1">
    <property type="nucleotide sequence ID" value="NZ_BAABHG010000001.1"/>
</dbReference>
<comment type="similarity">
    <text evidence="1">Belongs to the TolB family.</text>
</comment>
<dbReference type="PANTHER" id="PTHR36842">
    <property type="entry name" value="PROTEIN TOLB HOMOLOG"/>
    <property type="match status" value="1"/>
</dbReference>
<dbReference type="Proteomes" id="UP001597419">
    <property type="component" value="Unassembled WGS sequence"/>
</dbReference>
<dbReference type="InterPro" id="IPR011659">
    <property type="entry name" value="WD40"/>
</dbReference>
<gene>
    <name evidence="4" type="ORF">ACFSYJ_34290</name>
</gene>
<name>A0ABW5GS58_9PSEU</name>
<evidence type="ECO:0000313" key="5">
    <source>
        <dbReference type="Proteomes" id="UP001597419"/>
    </source>
</evidence>
<dbReference type="Gene3D" id="2.120.10.30">
    <property type="entry name" value="TolB, C-terminal domain"/>
    <property type="match status" value="3"/>
</dbReference>
<dbReference type="InterPro" id="IPR001434">
    <property type="entry name" value="OmcB-like_DUF11"/>
</dbReference>
<feature type="compositionally biased region" description="Basic and acidic residues" evidence="2">
    <location>
        <begin position="664"/>
        <end position="678"/>
    </location>
</feature>
<evidence type="ECO:0000256" key="1">
    <source>
        <dbReference type="ARBA" id="ARBA00009820"/>
    </source>
</evidence>
<proteinExistence type="inferred from homology"/>
<sequence>MKRSWRGRRSVLGAVLLSVLAACVVLVAVPRDRPANAEEAPAAGDRGRIAFAGTGHTSLGAAAEADLGDKATTAPLFGAGPTHRDTDGSARGGQFVFTSLRDEPRPQVYLRTVDGQVRRLTTGLDVSHPVLSPDGRTVAFASAGAGGHGLWLVGTGGGAARRLNTGATADEQWPSWSPDGDRLAFSSNREPLRGRQIYALEVASGAVVRVSDERAGDAIQPSWNPVRGDFLAYVCDDDRNAGTTEDQKAHVIRIDGSGDRLLVGGGHDDWQSRQPSWKPDGESVLFLSRYCLCGTPKFDQVYEQPAPGANPAGPPRLLLAEDRQVGFPAWLVDRLVVTRLTAPDRVTADLQDIRPDGADPRDLGHSVLREDPAAATDATKLFHPGAGYDPWMERQSYSPDGRSLAFTRFEGTPGTRSERVWLADADGGNARPMPLADRKPGDWEFDPVWSPDGTTIALSRRSPGGVPPGRGDPSRIVVAEVTTGKVVHRLTPPPDEEGRNDTQPAFSADGGTLAFSRGTITTESGTEVRRGRIWTVDTATFGTQRDLTTVVCGGNCEVTDDSAVFSPDGRTLVFNREFDGLLQTTVDGTGCRVLLPSAGGSCAGRITAPPTGPYQPRDATFSPDGRKLVLTSRQEGADASPEHLRTLDLASGRLEQLTAALPGRQKEPSWQRSVDLRTEPVGPPPSTVSGEPGRVTLTVTDDGPAPSPGTVLTLAPASGLRVTGAHTEQGTCLPADLRCDLGVLTPGKPVRVTVDVVAGAPGVRELSWSVSGPVLDADPGNNFAATRVSTVDKPPPGTSTPPPPPPPPSTSPPPPAPPPAPPGPSLGVRVAPDPSYVGGRAIATYEVRNSGGRQATGIRVALGLPAGVPVTSVPAGCPGGQCFLGDLAPGGTAVLQVVFAPDAAVDTRVTGVLTTSGQDADARDNTASARLRVLQPKILARPPIGPPGFVTSVRGTDFPPGEPVTLAWSPGITAAAAPVLPRADGGFVAQLLILPKDELGPRTITARGSGFSPVTTPFLVIAPSMGPPNFVERR</sequence>
<evidence type="ECO:0000313" key="4">
    <source>
        <dbReference type="EMBL" id="MFD2463728.1"/>
    </source>
</evidence>
<evidence type="ECO:0000256" key="2">
    <source>
        <dbReference type="SAM" id="MobiDB-lite"/>
    </source>
</evidence>
<keyword evidence="5" id="KW-1185">Reference proteome</keyword>
<feature type="region of interest" description="Disordered" evidence="2">
    <location>
        <begin position="660"/>
        <end position="708"/>
    </location>
</feature>
<evidence type="ECO:0000259" key="3">
    <source>
        <dbReference type="Pfam" id="PF01345"/>
    </source>
</evidence>
<protein>
    <recommendedName>
        <fullName evidence="3">DUF11 domain-containing protein</fullName>
    </recommendedName>
</protein>
<accession>A0ABW5GS58</accession>
<dbReference type="EMBL" id="JBHUKU010000022">
    <property type="protein sequence ID" value="MFD2463728.1"/>
    <property type="molecule type" value="Genomic_DNA"/>
</dbReference>